<protein>
    <submittedName>
        <fullName evidence="1">Uncharacterized protein</fullName>
    </submittedName>
</protein>
<reference evidence="1 2" key="2">
    <citation type="journal article" date="2017" name="Front. Plant Sci.">
        <title>Gene Classification and Mining of Molecular Markers Useful in Red Clover (Trifolium pratense) Breeding.</title>
        <authorList>
            <person name="Istvanek J."/>
            <person name="Dluhosova J."/>
            <person name="Dluhos P."/>
            <person name="Patkova L."/>
            <person name="Nedelnik J."/>
            <person name="Repkova J."/>
        </authorList>
    </citation>
    <scope>NUCLEOTIDE SEQUENCE [LARGE SCALE GENOMIC DNA]</scope>
    <source>
        <strain evidence="2">cv. Tatra</strain>
        <tissue evidence="1">Young leaves</tissue>
    </source>
</reference>
<evidence type="ECO:0000313" key="2">
    <source>
        <dbReference type="Proteomes" id="UP000236291"/>
    </source>
</evidence>
<sequence>MVSSALTDPFRCRNRFGSASQPSFPATLPPHLAFAPVPDNSYVASHKDIFTMLFDPPSFLVVYFHCLSLVEEIEEAEGEISTASTSVLESVTACDQYNFRFGSCIEIGEMQCFHSFSESVTNLNEPFPKSMYLVVKNTRRNHSNIAVKMCSLLHRINNTILAVETVLDPGGVVNTITLISFSPSTFCLIIVFVVEFSGEFAVIVFDPGGNRPQLPYSLQKKGTQRSVIQNLHCSSLTLNLFGL</sequence>
<name>A0A2K3MSR0_TRIPR</name>
<accession>A0A2K3MSR0</accession>
<dbReference type="AlphaFoldDB" id="A0A2K3MSR0"/>
<dbReference type="EMBL" id="ASHM01011912">
    <property type="protein sequence ID" value="PNX93860.1"/>
    <property type="molecule type" value="Genomic_DNA"/>
</dbReference>
<proteinExistence type="predicted"/>
<evidence type="ECO:0000313" key="1">
    <source>
        <dbReference type="EMBL" id="PNX93860.1"/>
    </source>
</evidence>
<organism evidence="1 2">
    <name type="scientific">Trifolium pratense</name>
    <name type="common">Red clover</name>
    <dbReference type="NCBI Taxonomy" id="57577"/>
    <lineage>
        <taxon>Eukaryota</taxon>
        <taxon>Viridiplantae</taxon>
        <taxon>Streptophyta</taxon>
        <taxon>Embryophyta</taxon>
        <taxon>Tracheophyta</taxon>
        <taxon>Spermatophyta</taxon>
        <taxon>Magnoliopsida</taxon>
        <taxon>eudicotyledons</taxon>
        <taxon>Gunneridae</taxon>
        <taxon>Pentapetalae</taxon>
        <taxon>rosids</taxon>
        <taxon>fabids</taxon>
        <taxon>Fabales</taxon>
        <taxon>Fabaceae</taxon>
        <taxon>Papilionoideae</taxon>
        <taxon>50 kb inversion clade</taxon>
        <taxon>NPAAA clade</taxon>
        <taxon>Hologalegina</taxon>
        <taxon>IRL clade</taxon>
        <taxon>Trifolieae</taxon>
        <taxon>Trifolium</taxon>
    </lineage>
</organism>
<comment type="caution">
    <text evidence="1">The sequence shown here is derived from an EMBL/GenBank/DDBJ whole genome shotgun (WGS) entry which is preliminary data.</text>
</comment>
<gene>
    <name evidence="1" type="ORF">L195_g017022</name>
</gene>
<dbReference type="Proteomes" id="UP000236291">
    <property type="component" value="Unassembled WGS sequence"/>
</dbReference>
<reference evidence="1 2" key="1">
    <citation type="journal article" date="2014" name="Am. J. Bot.">
        <title>Genome assembly and annotation for red clover (Trifolium pratense; Fabaceae).</title>
        <authorList>
            <person name="Istvanek J."/>
            <person name="Jaros M."/>
            <person name="Krenek A."/>
            <person name="Repkova J."/>
        </authorList>
    </citation>
    <scope>NUCLEOTIDE SEQUENCE [LARGE SCALE GENOMIC DNA]</scope>
    <source>
        <strain evidence="2">cv. Tatra</strain>
        <tissue evidence="1">Young leaves</tissue>
    </source>
</reference>